<accession>A0A2H0XY12</accession>
<sequence>MKKIRLDHLKTSLDEIKRLQRLESLRGVEDIVIKHIVLLIETGTSEAREELLAIEKVINEELTMTRENLLISALKNSLKGALSVAKFYLL</sequence>
<dbReference type="AlphaFoldDB" id="A0A2H0XY12"/>
<protein>
    <submittedName>
        <fullName evidence="1">Uncharacterized protein</fullName>
    </submittedName>
</protein>
<dbReference type="Proteomes" id="UP000231343">
    <property type="component" value="Unassembled WGS sequence"/>
</dbReference>
<proteinExistence type="predicted"/>
<evidence type="ECO:0000313" key="1">
    <source>
        <dbReference type="EMBL" id="PIS29842.1"/>
    </source>
</evidence>
<organism evidence="1 2">
    <name type="scientific">Candidatus Saganbacteria bacterium CG08_land_8_20_14_0_20_45_16</name>
    <dbReference type="NCBI Taxonomy" id="2014293"/>
    <lineage>
        <taxon>Bacteria</taxon>
        <taxon>Bacillati</taxon>
        <taxon>Saganbacteria</taxon>
    </lineage>
</organism>
<name>A0A2H0XY12_UNCSA</name>
<dbReference type="EMBL" id="PEYM01000070">
    <property type="protein sequence ID" value="PIS29842.1"/>
    <property type="molecule type" value="Genomic_DNA"/>
</dbReference>
<gene>
    <name evidence="1" type="ORF">COT42_04150</name>
</gene>
<reference evidence="1 2" key="1">
    <citation type="submission" date="2017-09" db="EMBL/GenBank/DDBJ databases">
        <title>Depth-based differentiation of microbial function through sediment-hosted aquifers and enrichment of novel symbionts in the deep terrestrial subsurface.</title>
        <authorList>
            <person name="Probst A.J."/>
            <person name="Ladd B."/>
            <person name="Jarett J.K."/>
            <person name="Geller-Mcgrath D.E."/>
            <person name="Sieber C.M."/>
            <person name="Emerson J.B."/>
            <person name="Anantharaman K."/>
            <person name="Thomas B.C."/>
            <person name="Malmstrom R."/>
            <person name="Stieglmeier M."/>
            <person name="Klingl A."/>
            <person name="Woyke T."/>
            <person name="Ryan C.M."/>
            <person name="Banfield J.F."/>
        </authorList>
    </citation>
    <scope>NUCLEOTIDE SEQUENCE [LARGE SCALE GENOMIC DNA]</scope>
    <source>
        <strain evidence="1">CG08_land_8_20_14_0_20_45_16</strain>
    </source>
</reference>
<evidence type="ECO:0000313" key="2">
    <source>
        <dbReference type="Proteomes" id="UP000231343"/>
    </source>
</evidence>
<comment type="caution">
    <text evidence="1">The sequence shown here is derived from an EMBL/GenBank/DDBJ whole genome shotgun (WGS) entry which is preliminary data.</text>
</comment>